<evidence type="ECO:0000259" key="4">
    <source>
        <dbReference type="PROSITE" id="PS50893"/>
    </source>
</evidence>
<dbReference type="SMART" id="SM00382">
    <property type="entry name" value="AAA"/>
    <property type="match status" value="1"/>
</dbReference>
<gene>
    <name evidence="5" type="primary">metN</name>
    <name evidence="5" type="ORF">AshY1_03280</name>
</gene>
<keyword evidence="6" id="KW-1185">Reference proteome</keyword>
<dbReference type="InterPro" id="IPR050093">
    <property type="entry name" value="ABC_SmlMolc_Importer"/>
</dbReference>
<dbReference type="InterPro" id="IPR027417">
    <property type="entry name" value="P-loop_NTPase"/>
</dbReference>
<dbReference type="InterPro" id="IPR003439">
    <property type="entry name" value="ABC_transporter-like_ATP-bd"/>
</dbReference>
<accession>A0ABZ2UCF9</accession>
<keyword evidence="1" id="KW-0813">Transport</keyword>
<dbReference type="Proteomes" id="UP001484199">
    <property type="component" value="Chromosome"/>
</dbReference>
<proteinExistence type="predicted"/>
<dbReference type="Gene3D" id="3.40.50.300">
    <property type="entry name" value="P-loop containing nucleotide triphosphate hydrolases"/>
    <property type="match status" value="1"/>
</dbReference>
<name>A0ABZ2UCF9_ASHYP</name>
<keyword evidence="3" id="KW-0067">ATP-binding</keyword>
<evidence type="ECO:0000256" key="2">
    <source>
        <dbReference type="ARBA" id="ARBA00022741"/>
    </source>
</evidence>
<protein>
    <submittedName>
        <fullName evidence="5">Methionine ABC transporter ATPase subunit (MetN)</fullName>
    </submittedName>
</protein>
<dbReference type="InterPro" id="IPR003593">
    <property type="entry name" value="AAA+_ATPase"/>
</dbReference>
<keyword evidence="2" id="KW-0547">Nucleotide-binding</keyword>
<evidence type="ECO:0000256" key="3">
    <source>
        <dbReference type="ARBA" id="ARBA00022840"/>
    </source>
</evidence>
<dbReference type="PROSITE" id="PS50893">
    <property type="entry name" value="ABC_TRANSPORTER_2"/>
    <property type="match status" value="1"/>
</dbReference>
<evidence type="ECO:0000313" key="6">
    <source>
        <dbReference type="Proteomes" id="UP001484199"/>
    </source>
</evidence>
<dbReference type="EMBL" id="CP146843">
    <property type="protein sequence ID" value="WYY26442.1"/>
    <property type="molecule type" value="Genomic_DNA"/>
</dbReference>
<dbReference type="RefSeq" id="WP_341266346.1">
    <property type="nucleotide sequence ID" value="NZ_CP146843.1"/>
</dbReference>
<dbReference type="PANTHER" id="PTHR42781:SF9">
    <property type="entry name" value="AMINO ACID ABC TRANSPORTER, ATP-BINDING PROTEIN-RELATED"/>
    <property type="match status" value="1"/>
</dbReference>
<reference evidence="5" key="1">
    <citation type="submission" date="2024-03" db="EMBL/GenBank/DDBJ databases">
        <title>The Complete Genome of 'Candidatus Phytoplasma fraxini' AshY1 from the Ash Yellows Group.</title>
        <authorList>
            <person name="Boehm J.W."/>
            <person name="Huettel B."/>
            <person name="Schneider B."/>
            <person name="Kube M."/>
        </authorList>
    </citation>
    <scope>NUCLEOTIDE SEQUENCE [LARGE SCALE GENOMIC DNA]</scope>
    <source>
        <strain evidence="5">AshY1</strain>
    </source>
</reference>
<organism evidence="5 6">
    <name type="scientific">Ash yellows phytoplasma</name>
    <dbReference type="NCBI Taxonomy" id="35780"/>
    <lineage>
        <taxon>Bacteria</taxon>
        <taxon>Bacillati</taxon>
        <taxon>Mycoplasmatota</taxon>
        <taxon>Mollicutes</taxon>
        <taxon>Acholeplasmatales</taxon>
        <taxon>Acholeplasmataceae</taxon>
        <taxon>Candidatus Phytoplasma</taxon>
        <taxon>16SrVII (Ash yellows group)</taxon>
    </lineage>
</organism>
<dbReference type="Pfam" id="PF00005">
    <property type="entry name" value="ABC_tran"/>
    <property type="match status" value="1"/>
</dbReference>
<dbReference type="SUPFAM" id="SSF52540">
    <property type="entry name" value="P-loop containing nucleoside triphosphate hydrolases"/>
    <property type="match status" value="1"/>
</dbReference>
<feature type="domain" description="ABC transporter" evidence="4">
    <location>
        <begin position="3"/>
        <end position="232"/>
    </location>
</feature>
<evidence type="ECO:0000256" key="1">
    <source>
        <dbReference type="ARBA" id="ARBA00022448"/>
    </source>
</evidence>
<dbReference type="PANTHER" id="PTHR42781">
    <property type="entry name" value="SPERMIDINE/PUTRESCINE IMPORT ATP-BINDING PROTEIN POTA"/>
    <property type="match status" value="1"/>
</dbReference>
<evidence type="ECO:0000313" key="5">
    <source>
        <dbReference type="EMBL" id="WYY26442.1"/>
    </source>
</evidence>
<sequence length="236" mass="26955">MILKIINLYKTFCINRKYIPVLEKINLEIPEGKILGLVGETGSGKTTLFKIMNGLEQPDKRKDTQIIKNFNHLESSTIWQNFNLLSNSNVFDNVALPLKLRKYSKDKIQNKVLEVINFVGLSNFAYSYPKQLSGGQKQRTAIARALVYEPKIMFCDEPTSSLDKTISGNILKLFYQINKIKKTTIMIISHDSSVIKSLCDIVVILNKRTIEQIIDLKPSYNFASLSYPEIFAKKIK</sequence>